<dbReference type="Pfam" id="PF00440">
    <property type="entry name" value="TetR_N"/>
    <property type="match status" value="1"/>
</dbReference>
<evidence type="ECO:0000256" key="2">
    <source>
        <dbReference type="ARBA" id="ARBA00023125"/>
    </source>
</evidence>
<accession>A0ABY5DWA9</accession>
<dbReference type="Proteomes" id="UP001056035">
    <property type="component" value="Chromosome"/>
</dbReference>
<evidence type="ECO:0000256" key="4">
    <source>
        <dbReference type="PROSITE-ProRule" id="PRU00335"/>
    </source>
</evidence>
<dbReference type="RefSeq" id="WP_254572961.1">
    <property type="nucleotide sequence ID" value="NZ_CP098502.1"/>
</dbReference>
<dbReference type="Gene3D" id="1.10.10.60">
    <property type="entry name" value="Homeodomain-like"/>
    <property type="match status" value="1"/>
</dbReference>
<evidence type="ECO:0000256" key="1">
    <source>
        <dbReference type="ARBA" id="ARBA00023015"/>
    </source>
</evidence>
<evidence type="ECO:0000259" key="5">
    <source>
        <dbReference type="PROSITE" id="PS50977"/>
    </source>
</evidence>
<dbReference type="InterPro" id="IPR050109">
    <property type="entry name" value="HTH-type_TetR-like_transc_reg"/>
</dbReference>
<dbReference type="InterPro" id="IPR009057">
    <property type="entry name" value="Homeodomain-like_sf"/>
</dbReference>
<dbReference type="PRINTS" id="PR00455">
    <property type="entry name" value="HTHTETR"/>
</dbReference>
<keyword evidence="2 4" id="KW-0238">DNA-binding</keyword>
<dbReference type="PANTHER" id="PTHR30055:SF148">
    <property type="entry name" value="TETR-FAMILY TRANSCRIPTIONAL REGULATOR"/>
    <property type="match status" value="1"/>
</dbReference>
<evidence type="ECO:0000256" key="3">
    <source>
        <dbReference type="ARBA" id="ARBA00023163"/>
    </source>
</evidence>
<keyword evidence="3" id="KW-0804">Transcription</keyword>
<feature type="domain" description="HTH tetR-type" evidence="5">
    <location>
        <begin position="14"/>
        <end position="74"/>
    </location>
</feature>
<keyword evidence="7" id="KW-1185">Reference proteome</keyword>
<reference evidence="6 7" key="1">
    <citation type="submission" date="2022-06" db="EMBL/GenBank/DDBJ databases">
        <title>Paraconexibacter antarcticus.</title>
        <authorList>
            <person name="Kim C.S."/>
        </authorList>
    </citation>
    <scope>NUCLEOTIDE SEQUENCE [LARGE SCALE GENOMIC DNA]</scope>
    <source>
        <strain evidence="6 7">02-257</strain>
    </source>
</reference>
<dbReference type="SUPFAM" id="SSF46689">
    <property type="entry name" value="Homeodomain-like"/>
    <property type="match status" value="1"/>
</dbReference>
<sequence>MPPRRPAGAAVLRPDKTEAIADAAFAELAAAGWAGLNMDRVAARAGVGKAALYRRWPSKDAMLLDLIAQAGAERVPAPDTGRLRNDLVAYVRAVRAALADPTVAAIVSEVLAHTRRSPELAEAIRRRFRDPRRRALRSVLQRAVDRGELPPAADVELGLDLIAGPLVLDAVGLGRRRTAADAEALVDAVLAALTRS</sequence>
<organism evidence="6 7">
    <name type="scientific">Paraconexibacter antarcticus</name>
    <dbReference type="NCBI Taxonomy" id="2949664"/>
    <lineage>
        <taxon>Bacteria</taxon>
        <taxon>Bacillati</taxon>
        <taxon>Actinomycetota</taxon>
        <taxon>Thermoleophilia</taxon>
        <taxon>Solirubrobacterales</taxon>
        <taxon>Paraconexibacteraceae</taxon>
        <taxon>Paraconexibacter</taxon>
    </lineage>
</organism>
<name>A0ABY5DWA9_9ACTN</name>
<feature type="DNA-binding region" description="H-T-H motif" evidence="4">
    <location>
        <begin position="37"/>
        <end position="56"/>
    </location>
</feature>
<evidence type="ECO:0000313" key="7">
    <source>
        <dbReference type="Proteomes" id="UP001056035"/>
    </source>
</evidence>
<dbReference type="Pfam" id="PF16859">
    <property type="entry name" value="TetR_C_11"/>
    <property type="match status" value="1"/>
</dbReference>
<dbReference type="InterPro" id="IPR011075">
    <property type="entry name" value="TetR_C"/>
</dbReference>
<dbReference type="EMBL" id="CP098502">
    <property type="protein sequence ID" value="UTI66290.1"/>
    <property type="molecule type" value="Genomic_DNA"/>
</dbReference>
<evidence type="ECO:0000313" key="6">
    <source>
        <dbReference type="EMBL" id="UTI66290.1"/>
    </source>
</evidence>
<proteinExistence type="predicted"/>
<dbReference type="InterPro" id="IPR036271">
    <property type="entry name" value="Tet_transcr_reg_TetR-rel_C_sf"/>
</dbReference>
<dbReference type="PANTHER" id="PTHR30055">
    <property type="entry name" value="HTH-TYPE TRANSCRIPTIONAL REGULATOR RUTR"/>
    <property type="match status" value="1"/>
</dbReference>
<gene>
    <name evidence="6" type="ORF">NBH00_08800</name>
</gene>
<dbReference type="Gene3D" id="1.10.357.10">
    <property type="entry name" value="Tetracycline Repressor, domain 2"/>
    <property type="match status" value="1"/>
</dbReference>
<keyword evidence="1" id="KW-0805">Transcription regulation</keyword>
<dbReference type="PROSITE" id="PS50977">
    <property type="entry name" value="HTH_TETR_2"/>
    <property type="match status" value="1"/>
</dbReference>
<dbReference type="SUPFAM" id="SSF48498">
    <property type="entry name" value="Tetracyclin repressor-like, C-terminal domain"/>
    <property type="match status" value="1"/>
</dbReference>
<protein>
    <submittedName>
        <fullName evidence="6">TetR/AcrR family transcriptional regulator</fullName>
    </submittedName>
</protein>
<dbReference type="InterPro" id="IPR001647">
    <property type="entry name" value="HTH_TetR"/>
</dbReference>